<dbReference type="InterPro" id="IPR050750">
    <property type="entry name" value="C5-MTase"/>
</dbReference>
<dbReference type="InterPro" id="IPR018117">
    <property type="entry name" value="C5_DNA_meth_AS"/>
</dbReference>
<dbReference type="GO" id="GO:0003886">
    <property type="term" value="F:DNA (cytosine-5-)-methyltransferase activity"/>
    <property type="evidence" value="ECO:0007669"/>
    <property type="project" value="UniProtKB-EC"/>
</dbReference>
<evidence type="ECO:0000313" key="9">
    <source>
        <dbReference type="EMBL" id="SQC36210.1"/>
    </source>
</evidence>
<evidence type="ECO:0000256" key="1">
    <source>
        <dbReference type="ARBA" id="ARBA00011975"/>
    </source>
</evidence>
<accession>A0A2X3GM70</accession>
<keyword evidence="3 7" id="KW-0808">Transferase</keyword>
<keyword evidence="2 7" id="KW-0489">Methyltransferase</keyword>
<dbReference type="Pfam" id="PF00145">
    <property type="entry name" value="DNA_methylase"/>
    <property type="match status" value="2"/>
</dbReference>
<evidence type="ECO:0000256" key="4">
    <source>
        <dbReference type="ARBA" id="ARBA00022691"/>
    </source>
</evidence>
<evidence type="ECO:0000313" key="10">
    <source>
        <dbReference type="Proteomes" id="UP000250166"/>
    </source>
</evidence>
<name>A0A2X3GM70_9HELI</name>
<dbReference type="AlphaFoldDB" id="A0A2X3GM70"/>
<dbReference type="InterPro" id="IPR029063">
    <property type="entry name" value="SAM-dependent_MTases_sf"/>
</dbReference>
<evidence type="ECO:0000256" key="2">
    <source>
        <dbReference type="ARBA" id="ARBA00022603"/>
    </source>
</evidence>
<evidence type="ECO:0000256" key="6">
    <source>
        <dbReference type="ARBA" id="ARBA00047422"/>
    </source>
</evidence>
<dbReference type="PROSITE" id="PS00094">
    <property type="entry name" value="C5_MTASE_1"/>
    <property type="match status" value="1"/>
</dbReference>
<dbReference type="Gene3D" id="3.40.50.150">
    <property type="entry name" value="Vaccinia Virus protein VP39"/>
    <property type="match status" value="1"/>
</dbReference>
<dbReference type="EMBL" id="UAWL01000006">
    <property type="protein sequence ID" value="SQB97412.1"/>
    <property type="molecule type" value="Genomic_DNA"/>
</dbReference>
<protein>
    <recommendedName>
        <fullName evidence="1">DNA (cytosine-5-)-methyltransferase</fullName>
        <ecNumber evidence="1">2.1.1.37</ecNumber>
    </recommendedName>
</protein>
<dbReference type="PANTHER" id="PTHR46098">
    <property type="entry name" value="TRNA (CYTOSINE(38)-C(5))-METHYLTRANSFERASE"/>
    <property type="match status" value="1"/>
</dbReference>
<evidence type="ECO:0000256" key="3">
    <source>
        <dbReference type="ARBA" id="ARBA00022679"/>
    </source>
</evidence>
<reference evidence="9 10" key="1">
    <citation type="submission" date="2018-06" db="EMBL/GenBank/DDBJ databases">
        <authorList>
            <consortium name="Pathogen Informatics"/>
            <person name="Doyle S."/>
        </authorList>
    </citation>
    <scope>NUCLEOTIDE SEQUENCE [LARGE SCALE GENOMIC DNA]</scope>
    <source>
        <strain evidence="9 10">NCTC13102</strain>
    </source>
</reference>
<dbReference type="PROSITE" id="PS51679">
    <property type="entry name" value="SAM_MT_C5"/>
    <property type="match status" value="1"/>
</dbReference>
<dbReference type="SUPFAM" id="SSF53335">
    <property type="entry name" value="S-adenosyl-L-methionine-dependent methyltransferases"/>
    <property type="match status" value="1"/>
</dbReference>
<dbReference type="REBASE" id="431872">
    <property type="entry name" value="M.Hfe13102ORF143P"/>
</dbReference>
<dbReference type="EMBL" id="UAWL01000008">
    <property type="protein sequence ID" value="SQC36210.1"/>
    <property type="molecule type" value="Genomic_DNA"/>
</dbReference>
<keyword evidence="4 7" id="KW-0949">S-adenosyl-L-methionine</keyword>
<feature type="active site" evidence="7">
    <location>
        <position position="84"/>
    </location>
</feature>
<dbReference type="GO" id="GO:0009307">
    <property type="term" value="P:DNA restriction-modification system"/>
    <property type="evidence" value="ECO:0007669"/>
    <property type="project" value="UniProtKB-KW"/>
</dbReference>
<evidence type="ECO:0000256" key="7">
    <source>
        <dbReference type="PROSITE-ProRule" id="PRU01016"/>
    </source>
</evidence>
<dbReference type="Proteomes" id="UP000250166">
    <property type="component" value="Unassembled WGS sequence"/>
</dbReference>
<proteinExistence type="inferred from homology"/>
<evidence type="ECO:0000313" key="8">
    <source>
        <dbReference type="EMBL" id="SQB97412.1"/>
    </source>
</evidence>
<evidence type="ECO:0000256" key="5">
    <source>
        <dbReference type="ARBA" id="ARBA00022747"/>
    </source>
</evidence>
<dbReference type="PANTHER" id="PTHR46098:SF1">
    <property type="entry name" value="TRNA (CYTOSINE(38)-C(5))-METHYLTRANSFERASE"/>
    <property type="match status" value="1"/>
</dbReference>
<dbReference type="InterPro" id="IPR001525">
    <property type="entry name" value="C5_MeTfrase"/>
</dbReference>
<comment type="similarity">
    <text evidence="7">Belongs to the class I-like SAM-binding methyltransferase superfamily. C5-methyltransferase family.</text>
</comment>
<dbReference type="Gene3D" id="3.90.120.10">
    <property type="entry name" value="DNA Methylase, subunit A, domain 2"/>
    <property type="match status" value="1"/>
</dbReference>
<dbReference type="EC" id="2.1.1.37" evidence="1"/>
<gene>
    <name evidence="9" type="primary">hpaIIM_2</name>
    <name evidence="8" type="synonym">hpaIIM_1</name>
    <name evidence="8" type="ORF">NCTC13102_00143</name>
    <name evidence="9" type="ORF">NCTC13102_02020</name>
</gene>
<organism evidence="9 10">
    <name type="scientific">Helicobacter fennelliae</name>
    <dbReference type="NCBI Taxonomy" id="215"/>
    <lineage>
        <taxon>Bacteria</taxon>
        <taxon>Pseudomonadati</taxon>
        <taxon>Campylobacterota</taxon>
        <taxon>Epsilonproteobacteria</taxon>
        <taxon>Campylobacterales</taxon>
        <taxon>Helicobacteraceae</taxon>
        <taxon>Helicobacter</taxon>
    </lineage>
</organism>
<sequence>MKRYGDMKNLTFIDLFAGVGGFHLAFTKANSSAHCLFASEIDSSAQKTYHLNFPKTLLFGDITLKEMQDNIPQHFDILCAGFPCQAFSIAGHNVPIIKDDFGIRKLTPRECFNFQGYPKSFKLPNIANSKLYMQAGNSITYPLVKKIANEILKVL</sequence>
<dbReference type="GO" id="GO:0032259">
    <property type="term" value="P:methylation"/>
    <property type="evidence" value="ECO:0007669"/>
    <property type="project" value="UniProtKB-KW"/>
</dbReference>
<comment type="catalytic activity">
    <reaction evidence="6">
        <text>a 2'-deoxycytidine in DNA + S-adenosyl-L-methionine = a 5-methyl-2'-deoxycytidine in DNA + S-adenosyl-L-homocysteine + H(+)</text>
        <dbReference type="Rhea" id="RHEA:13681"/>
        <dbReference type="Rhea" id="RHEA-COMP:11369"/>
        <dbReference type="Rhea" id="RHEA-COMP:11370"/>
        <dbReference type="ChEBI" id="CHEBI:15378"/>
        <dbReference type="ChEBI" id="CHEBI:57856"/>
        <dbReference type="ChEBI" id="CHEBI:59789"/>
        <dbReference type="ChEBI" id="CHEBI:85452"/>
        <dbReference type="ChEBI" id="CHEBI:85454"/>
        <dbReference type="EC" id="2.1.1.37"/>
    </reaction>
</comment>
<keyword evidence="5" id="KW-0680">Restriction system</keyword>